<evidence type="ECO:0000313" key="11">
    <source>
        <dbReference type="Proteomes" id="UP000232196"/>
    </source>
</evidence>
<evidence type="ECO:0000256" key="3">
    <source>
        <dbReference type="ARBA" id="ARBA00022475"/>
    </source>
</evidence>
<dbReference type="GO" id="GO:0044874">
    <property type="term" value="P:lipoprotein localization to outer membrane"/>
    <property type="evidence" value="ECO:0007669"/>
    <property type="project" value="TreeGrafter"/>
</dbReference>
<dbReference type="RefSeq" id="WP_100705196.1">
    <property type="nucleotide sequence ID" value="NZ_NPDN01000001.1"/>
</dbReference>
<keyword evidence="4 7" id="KW-0812">Transmembrane</keyword>
<dbReference type="Proteomes" id="UP000232196">
    <property type="component" value="Unassembled WGS sequence"/>
</dbReference>
<keyword evidence="5 7" id="KW-1133">Transmembrane helix</keyword>
<evidence type="ECO:0000259" key="8">
    <source>
        <dbReference type="Pfam" id="PF02687"/>
    </source>
</evidence>
<feature type="transmembrane region" description="Helical" evidence="7">
    <location>
        <begin position="20"/>
        <end position="41"/>
    </location>
</feature>
<evidence type="ECO:0000256" key="1">
    <source>
        <dbReference type="ARBA" id="ARBA00004651"/>
    </source>
</evidence>
<protein>
    <submittedName>
        <fullName evidence="10">ABC transporter permease</fullName>
    </submittedName>
</protein>
<evidence type="ECO:0000259" key="9">
    <source>
        <dbReference type="Pfam" id="PF12704"/>
    </source>
</evidence>
<dbReference type="InterPro" id="IPR003838">
    <property type="entry name" value="ABC3_permease_C"/>
</dbReference>
<dbReference type="Pfam" id="PF02687">
    <property type="entry name" value="FtsX"/>
    <property type="match status" value="2"/>
</dbReference>
<accession>A0A2M9XIS5</accession>
<sequence>MVKVLDKKALRELLAWKSQALTITLVIASGIAVYLTSLSAYDSLLVSRNNFYAEYSLSQGFVSLHKAPKSIILDISKVPGVSYAEGRIIEDIVLDFESESIPSGGRIVTLTEGLNRLALLQGRLPREKDETVISEAFSLANRLEPGSKLTAVLEGKKKILTVSGIALSPEYVYVFRPGGFLPDDKHYGILWMKKESVEEIFDMNGAVNDIVFDFAPNAEKNSVLKEVDLKLTSFGGLGSYDRDKLPSHSFLRDEFKQLKTTAYSIPMVFLGVAAFLLHIVSSRMISKQREQIATLKALGYGDRSIAFHYLKIILFICIIGSLLGIIFGYYLGTKMVGLYGDYYKFPNLKFLFDPRLAIQAVLIGIVSGMAGSLLSIRKATSLQPAQAMRPPSPENFSKSFLEEYWKDLPVIYRIAIRNLIRRPGRTLLFVLGVSSSVMIMVLGLFSRDTMNSILKIQFEDLQRDTVTLNFQNSISSDSILELTNKEGVLLAEGYRSVPIRIRYGNSSKEIVLTGMPENSSLRRLINEQGQNVPVPEDGILLNSGLAEKFGIRKGDKIQLEVLEGQRIKTEVEVTGIINEILGQGAYKEIQSLNRLLREGDQVNIAALWTDSSKEEALLNELKSYPKISGVSTRARTLKIFYELMSRSTLTTSLIIMIFACIISVGVVYNTALISLSERAFELGSLRILGFTKTEVFIILSGELTIVILASLPLGCLLGYFSGYGILNTVETEGFKIPLYVSPKTYVISVFTVLTTSVFSFWILYIKIRSLDLISILKVRE</sequence>
<evidence type="ECO:0000256" key="4">
    <source>
        <dbReference type="ARBA" id="ARBA00022692"/>
    </source>
</evidence>
<organism evidence="10 11">
    <name type="scientific">Leptospira hartskeerlii</name>
    <dbReference type="NCBI Taxonomy" id="2023177"/>
    <lineage>
        <taxon>Bacteria</taxon>
        <taxon>Pseudomonadati</taxon>
        <taxon>Spirochaetota</taxon>
        <taxon>Spirochaetia</taxon>
        <taxon>Leptospirales</taxon>
        <taxon>Leptospiraceae</taxon>
        <taxon>Leptospira</taxon>
    </lineage>
</organism>
<gene>
    <name evidence="10" type="ORF">CH357_02630</name>
</gene>
<proteinExistence type="inferred from homology"/>
<keyword evidence="6 7" id="KW-0472">Membrane</keyword>
<evidence type="ECO:0000256" key="5">
    <source>
        <dbReference type="ARBA" id="ARBA00022989"/>
    </source>
</evidence>
<dbReference type="PANTHER" id="PTHR30489">
    <property type="entry name" value="LIPOPROTEIN-RELEASING SYSTEM TRANSMEMBRANE PROTEIN LOLE"/>
    <property type="match status" value="1"/>
</dbReference>
<keyword evidence="11" id="KW-1185">Reference proteome</keyword>
<dbReference type="AlphaFoldDB" id="A0A2M9XIS5"/>
<dbReference type="InterPro" id="IPR051447">
    <property type="entry name" value="Lipoprotein-release_system"/>
</dbReference>
<feature type="transmembrane region" description="Helical" evidence="7">
    <location>
        <begin position="312"/>
        <end position="332"/>
    </location>
</feature>
<dbReference type="Pfam" id="PF12704">
    <property type="entry name" value="MacB_PCD"/>
    <property type="match status" value="1"/>
</dbReference>
<comment type="caution">
    <text evidence="10">The sequence shown here is derived from an EMBL/GenBank/DDBJ whole genome shotgun (WGS) entry which is preliminary data.</text>
</comment>
<evidence type="ECO:0000313" key="10">
    <source>
        <dbReference type="EMBL" id="PJZ27462.1"/>
    </source>
</evidence>
<comment type="subcellular location">
    <subcellularLocation>
        <location evidence="1">Cell membrane</location>
        <topology evidence="1">Multi-pass membrane protein</topology>
    </subcellularLocation>
</comment>
<evidence type="ECO:0000256" key="7">
    <source>
        <dbReference type="SAM" id="Phobius"/>
    </source>
</evidence>
<dbReference type="EMBL" id="NPDN01000001">
    <property type="protein sequence ID" value="PJZ27462.1"/>
    <property type="molecule type" value="Genomic_DNA"/>
</dbReference>
<dbReference type="InterPro" id="IPR025857">
    <property type="entry name" value="MacB_PCD"/>
</dbReference>
<feature type="transmembrane region" description="Helical" evidence="7">
    <location>
        <begin position="696"/>
        <end position="725"/>
    </location>
</feature>
<dbReference type="GO" id="GO:0098797">
    <property type="term" value="C:plasma membrane protein complex"/>
    <property type="evidence" value="ECO:0007669"/>
    <property type="project" value="TreeGrafter"/>
</dbReference>
<feature type="transmembrane region" description="Helical" evidence="7">
    <location>
        <begin position="356"/>
        <end position="376"/>
    </location>
</feature>
<evidence type="ECO:0000256" key="2">
    <source>
        <dbReference type="ARBA" id="ARBA00005236"/>
    </source>
</evidence>
<keyword evidence="3" id="KW-1003">Cell membrane</keyword>
<feature type="domain" description="MacB-like periplasmic core" evidence="9">
    <location>
        <begin position="426"/>
        <end position="622"/>
    </location>
</feature>
<evidence type="ECO:0000256" key="6">
    <source>
        <dbReference type="ARBA" id="ARBA00023136"/>
    </source>
</evidence>
<feature type="transmembrane region" description="Helical" evidence="7">
    <location>
        <begin position="745"/>
        <end position="765"/>
    </location>
</feature>
<name>A0A2M9XIS5_9LEPT</name>
<feature type="domain" description="ABC3 transporter permease C-terminal" evidence="8">
    <location>
        <begin position="264"/>
        <end position="384"/>
    </location>
</feature>
<feature type="transmembrane region" description="Helical" evidence="7">
    <location>
        <begin position="262"/>
        <end position="280"/>
    </location>
</feature>
<reference evidence="10 11" key="1">
    <citation type="submission" date="2017-07" db="EMBL/GenBank/DDBJ databases">
        <title>Leptospira spp. isolated from tropical soils.</title>
        <authorList>
            <person name="Thibeaux R."/>
            <person name="Iraola G."/>
            <person name="Ferres I."/>
            <person name="Bierque E."/>
            <person name="Girault D."/>
            <person name="Soupe-Gilbert M.-E."/>
            <person name="Picardeau M."/>
            <person name="Goarant C."/>
        </authorList>
    </citation>
    <scope>NUCLEOTIDE SEQUENCE [LARGE SCALE GENOMIC DNA]</scope>
    <source>
        <strain evidence="10 11">MCA1-C-A1</strain>
    </source>
</reference>
<feature type="transmembrane region" description="Helical" evidence="7">
    <location>
        <begin position="426"/>
        <end position="445"/>
    </location>
</feature>
<comment type="similarity">
    <text evidence="2">Belongs to the ABC-4 integral membrane protein family. LolC/E subfamily.</text>
</comment>
<feature type="domain" description="ABC3 transporter permease C-terminal" evidence="8">
    <location>
        <begin position="654"/>
        <end position="770"/>
    </location>
</feature>
<dbReference type="PANTHER" id="PTHR30489:SF0">
    <property type="entry name" value="LIPOPROTEIN-RELEASING SYSTEM TRANSMEMBRANE PROTEIN LOLE"/>
    <property type="match status" value="1"/>
</dbReference>
<feature type="transmembrane region" description="Helical" evidence="7">
    <location>
        <begin position="653"/>
        <end position="675"/>
    </location>
</feature>